<protein>
    <recommendedName>
        <fullName evidence="2">Envelope fusion protein</fullName>
    </recommendedName>
</protein>
<accession>A0A2S2QPP7</accession>
<dbReference type="AlphaFoldDB" id="A0A2S2QPP7"/>
<proteinExistence type="predicted"/>
<sequence length="336" mass="39005">MAYLSLTEYNEKYEYLEKSISESNENCKKDDKHRLICNKFDNIITRMFTEISMQRENIIISLGRDEIKREKRGIINIIENTLHVLFRVCDDECTKKVNRALIEQQKNSGNVLHLMKKQITLVKTAMQRIGASIEETQQLHEELRGKQQELVKRMNSLTNVTNDVLDLLLFNSVQNLHLALINQYAYETLMLHQIVTAARTGVIHTSLLTPKDLSETLNDIVHRLRTKMHLPMGTIPNELYEPRKIIKITIIYTQDKLLFVVKIPLVTEIELTMYNATPVPMMGNVTYILKPKQPFIAITKDRKQYTHSRVKNSHLSGCIFKLCSFNLSNTSFNLLL</sequence>
<reference evidence="1" key="1">
    <citation type="submission" date="2018-04" db="EMBL/GenBank/DDBJ databases">
        <title>Transcriptome assembly of Sipha flava.</title>
        <authorList>
            <person name="Scully E.D."/>
            <person name="Geib S.M."/>
            <person name="Palmer N.A."/>
            <person name="Koch K."/>
            <person name="Bradshaw J."/>
            <person name="Heng-Moss T."/>
            <person name="Sarath G."/>
        </authorList>
    </citation>
    <scope>NUCLEOTIDE SEQUENCE</scope>
</reference>
<dbReference type="Pfam" id="PF12259">
    <property type="entry name" value="Baculo_F"/>
    <property type="match status" value="1"/>
</dbReference>
<dbReference type="OrthoDB" id="6626705at2759"/>
<evidence type="ECO:0000313" key="1">
    <source>
        <dbReference type="EMBL" id="MBY79708.1"/>
    </source>
</evidence>
<gene>
    <name evidence="1" type="ORF">g.180788</name>
</gene>
<organism evidence="1">
    <name type="scientific">Sipha flava</name>
    <name type="common">yellow sugarcane aphid</name>
    <dbReference type="NCBI Taxonomy" id="143950"/>
    <lineage>
        <taxon>Eukaryota</taxon>
        <taxon>Metazoa</taxon>
        <taxon>Ecdysozoa</taxon>
        <taxon>Arthropoda</taxon>
        <taxon>Hexapoda</taxon>
        <taxon>Insecta</taxon>
        <taxon>Pterygota</taxon>
        <taxon>Neoptera</taxon>
        <taxon>Paraneoptera</taxon>
        <taxon>Hemiptera</taxon>
        <taxon>Sternorrhyncha</taxon>
        <taxon>Aphidomorpha</taxon>
        <taxon>Aphidoidea</taxon>
        <taxon>Aphididae</taxon>
        <taxon>Sipha</taxon>
    </lineage>
</organism>
<evidence type="ECO:0008006" key="2">
    <source>
        <dbReference type="Google" id="ProtNLM"/>
    </source>
</evidence>
<dbReference type="EMBL" id="GGMS01010505">
    <property type="protein sequence ID" value="MBY79708.1"/>
    <property type="molecule type" value="Transcribed_RNA"/>
</dbReference>
<name>A0A2S2QPP7_9HEMI</name>
<dbReference type="InterPro" id="IPR022048">
    <property type="entry name" value="Envelope_fusion-like"/>
</dbReference>